<feature type="compositionally biased region" description="Polar residues" evidence="1">
    <location>
        <begin position="271"/>
        <end position="284"/>
    </location>
</feature>
<gene>
    <name evidence="2" type="ORF">G5C65_02030</name>
</gene>
<feature type="region of interest" description="Disordered" evidence="1">
    <location>
        <begin position="259"/>
        <end position="284"/>
    </location>
</feature>
<dbReference type="EMBL" id="JAAKZZ010000009">
    <property type="protein sequence ID" value="NGO67160.1"/>
    <property type="molecule type" value="Genomic_DNA"/>
</dbReference>
<dbReference type="Pfam" id="PF25310">
    <property type="entry name" value="VG15"/>
    <property type="match status" value="1"/>
</dbReference>
<evidence type="ECO:0000313" key="3">
    <source>
        <dbReference type="Proteomes" id="UP000477722"/>
    </source>
</evidence>
<organism evidence="2 3">
    <name type="scientific">Streptomyces boncukensis</name>
    <dbReference type="NCBI Taxonomy" id="2711219"/>
    <lineage>
        <taxon>Bacteria</taxon>
        <taxon>Bacillati</taxon>
        <taxon>Actinomycetota</taxon>
        <taxon>Actinomycetes</taxon>
        <taxon>Kitasatosporales</taxon>
        <taxon>Streptomycetaceae</taxon>
        <taxon>Streptomyces</taxon>
    </lineage>
</organism>
<feature type="compositionally biased region" description="Basic and acidic residues" evidence="1">
    <location>
        <begin position="261"/>
        <end position="270"/>
    </location>
</feature>
<proteinExistence type="predicted"/>
<feature type="region of interest" description="Disordered" evidence="1">
    <location>
        <begin position="70"/>
        <end position="124"/>
    </location>
</feature>
<dbReference type="Proteomes" id="UP000477722">
    <property type="component" value="Unassembled WGS sequence"/>
</dbReference>
<feature type="compositionally biased region" description="Basic and acidic residues" evidence="1">
    <location>
        <begin position="93"/>
        <end position="118"/>
    </location>
</feature>
<sequence length="284" mass="31208">MTPEEYRRRQAAITATLRAALAPLVRTLRGRPSQAQWAAFLDAAYPAIYRARVASWQLAADFYAAQRRAQLAPAPSRETSRRDATTPPTSGEDASREESRERLTPVNGARDETPEVPRRNYPPRALAAAYRPLRARLDALDEDEPPPATVVESAVRVAERHARDAGREAVVDAARHDPAALGYARRALSGNPCAFCLMLVSRGPVYKDSSAALLRDGSGEPYHDGCSCVAVPVFNRQAWPGREEAGQLEAEWRRSGGTLAEWRRHLDGQRHQQTTGDSETSTAS</sequence>
<evidence type="ECO:0000313" key="2">
    <source>
        <dbReference type="EMBL" id="NGO67160.1"/>
    </source>
</evidence>
<protein>
    <recommendedName>
        <fullName evidence="4">MuF-like minor capsid protein</fullName>
    </recommendedName>
</protein>
<evidence type="ECO:0008006" key="4">
    <source>
        <dbReference type="Google" id="ProtNLM"/>
    </source>
</evidence>
<accession>A0A6G4WR94</accession>
<dbReference type="AlphaFoldDB" id="A0A6G4WR94"/>
<dbReference type="InterPro" id="IPR057369">
    <property type="entry name" value="VG15"/>
</dbReference>
<evidence type="ECO:0000256" key="1">
    <source>
        <dbReference type="SAM" id="MobiDB-lite"/>
    </source>
</evidence>
<comment type="caution">
    <text evidence="2">The sequence shown here is derived from an EMBL/GenBank/DDBJ whole genome shotgun (WGS) entry which is preliminary data.</text>
</comment>
<reference evidence="2 3" key="1">
    <citation type="submission" date="2020-02" db="EMBL/GenBank/DDBJ databases">
        <title>Whole-genome analyses of novel actinobacteria.</title>
        <authorList>
            <person name="Sahin N."/>
            <person name="Tatar D."/>
        </authorList>
    </citation>
    <scope>NUCLEOTIDE SEQUENCE [LARGE SCALE GENOMIC DNA]</scope>
    <source>
        <strain evidence="2 3">SB3404</strain>
    </source>
</reference>
<dbReference type="RefSeq" id="WP_165296821.1">
    <property type="nucleotide sequence ID" value="NZ_JAAKZZ010000009.1"/>
</dbReference>
<name>A0A6G4WR94_9ACTN</name>
<keyword evidence="3" id="KW-1185">Reference proteome</keyword>